<feature type="transmembrane region" description="Helical" evidence="1">
    <location>
        <begin position="219"/>
        <end position="242"/>
    </location>
</feature>
<evidence type="ECO:0000313" key="3">
    <source>
        <dbReference type="Proteomes" id="UP000234483"/>
    </source>
</evidence>
<feature type="transmembrane region" description="Helical" evidence="1">
    <location>
        <begin position="72"/>
        <end position="88"/>
    </location>
</feature>
<feature type="transmembrane region" description="Helical" evidence="1">
    <location>
        <begin position="108"/>
        <end position="131"/>
    </location>
</feature>
<dbReference type="RefSeq" id="WP_062096027.1">
    <property type="nucleotide sequence ID" value="NZ_PJRQ01000040.1"/>
</dbReference>
<proteinExistence type="predicted"/>
<organism evidence="2 3">
    <name type="scientific">Caulobacter flavus</name>
    <dbReference type="NCBI Taxonomy" id="1679497"/>
    <lineage>
        <taxon>Bacteria</taxon>
        <taxon>Pseudomonadati</taxon>
        <taxon>Pseudomonadota</taxon>
        <taxon>Alphaproteobacteria</taxon>
        <taxon>Caulobacterales</taxon>
        <taxon>Caulobacteraceae</taxon>
        <taxon>Caulobacter</taxon>
    </lineage>
</organism>
<dbReference type="Pfam" id="PF13795">
    <property type="entry name" value="HupE_UreJ_2"/>
    <property type="match status" value="1"/>
</dbReference>
<reference evidence="2 3" key="1">
    <citation type="submission" date="2017-12" db="EMBL/GenBank/DDBJ databases">
        <title>The genome sequence of Caulobacter flavus CGMCC1 15093.</title>
        <authorList>
            <person name="Gao J."/>
            <person name="Mao X."/>
            <person name="Sun J."/>
        </authorList>
    </citation>
    <scope>NUCLEOTIDE SEQUENCE [LARGE SCALE GENOMIC DNA]</scope>
    <source>
        <strain evidence="2 3">CGMCC1 15093</strain>
    </source>
</reference>
<dbReference type="AlphaFoldDB" id="A0A2N5CPZ7"/>
<evidence type="ECO:0008006" key="4">
    <source>
        <dbReference type="Google" id="ProtNLM"/>
    </source>
</evidence>
<feature type="transmembrane region" description="Helical" evidence="1">
    <location>
        <begin position="183"/>
        <end position="207"/>
    </location>
</feature>
<comment type="caution">
    <text evidence="2">The sequence shown here is derived from an EMBL/GenBank/DDBJ whole genome shotgun (WGS) entry which is preliminary data.</text>
</comment>
<keyword evidence="1" id="KW-0472">Membrane</keyword>
<sequence>MSHSILRGRRPWPRSFGVLIALAALIFLSIGLMDVAAAHGVAEGDKGYIQETSGFLFWSFVYLGAKHMVTGYDHLLFLFGVIFFLYRMKDIGTYVTLFAVGHSTTLLLGVLTGVSVSSYLVDAIIGFSVVYKALDNMGALQRWLGFQPSTKGATLVFGLFHGFGLATKLQDFKLSPEGLLGNLVAFNIGVEIGQLLALGAILIAMGFWRRTEGFWRHAYAANVGLMTLGFVLTGYQLVGFFVI</sequence>
<name>A0A2N5CPZ7_9CAUL</name>
<gene>
    <name evidence="2" type="ORF">CFHF_18990</name>
</gene>
<keyword evidence="1" id="KW-0812">Transmembrane</keyword>
<dbReference type="InterPro" id="IPR032809">
    <property type="entry name" value="Put_HupE_UreJ"/>
</dbReference>
<dbReference type="Proteomes" id="UP000234483">
    <property type="component" value="Unassembled WGS sequence"/>
</dbReference>
<protein>
    <recommendedName>
        <fullName evidence="4">HupE/UreJ family protein</fullName>
    </recommendedName>
</protein>
<accession>A0A2N5CPZ7</accession>
<evidence type="ECO:0000313" key="2">
    <source>
        <dbReference type="EMBL" id="PLR09224.1"/>
    </source>
</evidence>
<keyword evidence="1" id="KW-1133">Transmembrane helix</keyword>
<dbReference type="EMBL" id="PJRQ01000040">
    <property type="protein sequence ID" value="PLR09224.1"/>
    <property type="molecule type" value="Genomic_DNA"/>
</dbReference>
<evidence type="ECO:0000256" key="1">
    <source>
        <dbReference type="SAM" id="Phobius"/>
    </source>
</evidence>
<feature type="transmembrane region" description="Helical" evidence="1">
    <location>
        <begin position="143"/>
        <end position="163"/>
    </location>
</feature>